<evidence type="ECO:0000256" key="1">
    <source>
        <dbReference type="SAM" id="Phobius"/>
    </source>
</evidence>
<keyword evidence="1" id="KW-1133">Transmembrane helix</keyword>
<feature type="transmembrane region" description="Helical" evidence="1">
    <location>
        <begin position="6"/>
        <end position="32"/>
    </location>
</feature>
<feature type="transmembrane region" description="Helical" evidence="1">
    <location>
        <begin position="70"/>
        <end position="91"/>
    </location>
</feature>
<comment type="caution">
    <text evidence="2">The sequence shown here is derived from an EMBL/GenBank/DDBJ whole genome shotgun (WGS) entry which is preliminary data.</text>
</comment>
<keyword evidence="1" id="KW-0812">Transmembrane</keyword>
<evidence type="ECO:0000313" key="3">
    <source>
        <dbReference type="Proteomes" id="UP000607197"/>
    </source>
</evidence>
<keyword evidence="3" id="KW-1185">Reference proteome</keyword>
<reference evidence="2" key="2">
    <citation type="submission" date="2020-09" db="EMBL/GenBank/DDBJ databases">
        <authorList>
            <person name="Sun Q."/>
            <person name="Ohkuma M."/>
        </authorList>
    </citation>
    <scope>NUCLEOTIDE SEQUENCE</scope>
    <source>
        <strain evidence="2">JCM 19596</strain>
    </source>
</reference>
<dbReference type="AlphaFoldDB" id="A0A830FGX3"/>
<keyword evidence="1" id="KW-0472">Membrane</keyword>
<proteinExistence type="predicted"/>
<sequence length="112" mass="11667">MRYVLGAWFLLVVGMLFGLALVGVVAVVSVLIGRPVSTFERHVASTLLAGIPAGGAGCTAWFAARWLTEWAGIGGGFVIGFVAMTLVVGWVSSRMRGLADDVVDEVSALADI</sequence>
<accession>A0A830FGX3</accession>
<gene>
    <name evidence="2" type="ORF">GCM10009039_34310</name>
</gene>
<feature type="transmembrane region" description="Helical" evidence="1">
    <location>
        <begin position="44"/>
        <end position="64"/>
    </location>
</feature>
<reference evidence="2" key="1">
    <citation type="journal article" date="2014" name="Int. J. Syst. Evol. Microbiol.">
        <title>Complete genome sequence of Corynebacterium casei LMG S-19264T (=DSM 44701T), isolated from a smear-ripened cheese.</title>
        <authorList>
            <consortium name="US DOE Joint Genome Institute (JGI-PGF)"/>
            <person name="Walter F."/>
            <person name="Albersmeier A."/>
            <person name="Kalinowski J."/>
            <person name="Ruckert C."/>
        </authorList>
    </citation>
    <scope>NUCLEOTIDE SEQUENCE</scope>
    <source>
        <strain evidence="2">JCM 19596</strain>
    </source>
</reference>
<organism evidence="2 3">
    <name type="scientific">Halocalculus aciditolerans</name>
    <dbReference type="NCBI Taxonomy" id="1383812"/>
    <lineage>
        <taxon>Archaea</taxon>
        <taxon>Methanobacteriati</taxon>
        <taxon>Methanobacteriota</taxon>
        <taxon>Stenosarchaea group</taxon>
        <taxon>Halobacteria</taxon>
        <taxon>Halobacteriales</taxon>
        <taxon>Halobacteriaceae</taxon>
        <taxon>Halocalculus</taxon>
    </lineage>
</organism>
<evidence type="ECO:0000313" key="2">
    <source>
        <dbReference type="EMBL" id="GGL73323.1"/>
    </source>
</evidence>
<dbReference type="EMBL" id="BMPG01000010">
    <property type="protein sequence ID" value="GGL73323.1"/>
    <property type="molecule type" value="Genomic_DNA"/>
</dbReference>
<dbReference type="RefSeq" id="WP_188981040.1">
    <property type="nucleotide sequence ID" value="NZ_BMPG01000010.1"/>
</dbReference>
<name>A0A830FGX3_9EURY</name>
<dbReference type="Proteomes" id="UP000607197">
    <property type="component" value="Unassembled WGS sequence"/>
</dbReference>
<protein>
    <submittedName>
        <fullName evidence="2">Uncharacterized protein</fullName>
    </submittedName>
</protein>